<dbReference type="Pfam" id="PF03787">
    <property type="entry name" value="RAMPs"/>
    <property type="match status" value="1"/>
</dbReference>
<dbReference type="Proteomes" id="UP000886198">
    <property type="component" value="Unassembled WGS sequence"/>
</dbReference>
<reference evidence="3" key="1">
    <citation type="journal article" date="2020" name="mSystems">
        <title>Genome- and Community-Level Interaction Insights into Carbon Utilization and Element Cycling Functions of Hydrothermarchaeota in Hydrothermal Sediment.</title>
        <authorList>
            <person name="Zhou Z."/>
            <person name="Liu Y."/>
            <person name="Xu W."/>
            <person name="Pan J."/>
            <person name="Luo Z.H."/>
            <person name="Li M."/>
        </authorList>
    </citation>
    <scope>NUCLEOTIDE SEQUENCE [LARGE SCALE GENOMIC DNA]</scope>
    <source>
        <strain evidence="3">SpSt-1179</strain>
    </source>
</reference>
<feature type="domain" description="CRISPR type III-associated protein" evidence="2">
    <location>
        <begin position="29"/>
        <end position="178"/>
    </location>
</feature>
<dbReference type="NCBIfam" id="TIGR01894">
    <property type="entry name" value="cas_TM1795_cmr1"/>
    <property type="match status" value="1"/>
</dbReference>
<dbReference type="InterPro" id="IPR005537">
    <property type="entry name" value="RAMP_III_fam"/>
</dbReference>
<proteinExistence type="predicted"/>
<dbReference type="EMBL" id="DSBT01000360">
    <property type="protein sequence ID" value="HDP78840.1"/>
    <property type="molecule type" value="Genomic_DNA"/>
</dbReference>
<dbReference type="GO" id="GO:0051607">
    <property type="term" value="P:defense response to virus"/>
    <property type="evidence" value="ECO:0007669"/>
    <property type="project" value="UniProtKB-KW"/>
</dbReference>
<name>A0A7C1GUM9_9BACT</name>
<accession>A0A7C1GUM9</accession>
<dbReference type="AlphaFoldDB" id="A0A7C1GUM9"/>
<protein>
    <submittedName>
        <fullName evidence="3">Type III-B CRISPR module RAMP protein Cmr1</fullName>
    </submittedName>
</protein>
<comment type="caution">
    <text evidence="3">The sequence shown here is derived from an EMBL/GenBank/DDBJ whole genome shotgun (WGS) entry which is preliminary data.</text>
</comment>
<organism evidence="3">
    <name type="scientific">Mesotoga infera</name>
    <dbReference type="NCBI Taxonomy" id="1236046"/>
    <lineage>
        <taxon>Bacteria</taxon>
        <taxon>Thermotogati</taxon>
        <taxon>Thermotogota</taxon>
        <taxon>Thermotogae</taxon>
        <taxon>Kosmotogales</taxon>
        <taxon>Kosmotogaceae</taxon>
        <taxon>Mesotoga</taxon>
    </lineage>
</organism>
<sequence length="412" mass="46696">MQKSTFVCKTITPMLSRSMYSKIENSWRFELRPQSIKGVMRFWFRALVPCVVDPNWLNGSKKAFSALHYLEGLMFGSQEKKSPFSLTVSYADDIEESVDTLVNSNDKFFRNALFGTYELRGNNPSFSYMMPDQSFTIRIRYSSSVLPIQKALTDSLMTLISNYSGFGAKARDGFGSFSITKAKGAEEESVGKQPSTSESLLLKMIREIDLDGDVFRLVHEERNLSPYEFPTIARSKEMTALANSTSWRRNIIRSLTGLRNMDGEPQTIYSNLKLVKLRGYRQEDDNLNPMRAAYFSNIAPSRDFVMRTSIMGLPIIYQKFGEYPGTTGRGAATISNNDSGSGRKASPIFVSVHKAVNNTYFARILLMASKISPERDSHDRPVIYARVNNRSYPILGNENFEELWNLIEGVIQ</sequence>
<evidence type="ECO:0000256" key="1">
    <source>
        <dbReference type="ARBA" id="ARBA00023118"/>
    </source>
</evidence>
<evidence type="ECO:0000313" key="3">
    <source>
        <dbReference type="EMBL" id="HDP78840.1"/>
    </source>
</evidence>
<gene>
    <name evidence="3" type="primary">cmr1</name>
    <name evidence="3" type="ORF">ENN47_11830</name>
</gene>
<evidence type="ECO:0000259" key="2">
    <source>
        <dbReference type="Pfam" id="PF03787"/>
    </source>
</evidence>
<keyword evidence="1" id="KW-0051">Antiviral defense</keyword>
<dbReference type="InterPro" id="IPR007522">
    <property type="entry name" value="CRISPR-assoc_prot_TM1795"/>
</dbReference>